<reference evidence="2 3" key="1">
    <citation type="submission" date="2024-03" db="EMBL/GenBank/DDBJ databases">
        <title>The genome assembly and annotation of the cricket Gryllus longicercus Weissman &amp; Gray.</title>
        <authorList>
            <person name="Szrajer S."/>
            <person name="Gray D."/>
            <person name="Ylla G."/>
        </authorList>
    </citation>
    <scope>NUCLEOTIDE SEQUENCE [LARGE SCALE GENOMIC DNA]</scope>
    <source>
        <strain evidence="2">DAG 2021-001</strain>
        <tissue evidence="2">Whole body minus gut</tissue>
    </source>
</reference>
<feature type="region of interest" description="Disordered" evidence="1">
    <location>
        <begin position="42"/>
        <end position="111"/>
    </location>
</feature>
<gene>
    <name evidence="2" type="ORF">R5R35_012030</name>
</gene>
<name>A0AAN9VE57_9ORTH</name>
<feature type="compositionally biased region" description="Basic residues" evidence="1">
    <location>
        <begin position="91"/>
        <end position="106"/>
    </location>
</feature>
<evidence type="ECO:0000313" key="3">
    <source>
        <dbReference type="Proteomes" id="UP001378592"/>
    </source>
</evidence>
<keyword evidence="3" id="KW-1185">Reference proteome</keyword>
<protein>
    <submittedName>
        <fullName evidence="2">Uncharacterized protein</fullName>
    </submittedName>
</protein>
<evidence type="ECO:0000313" key="2">
    <source>
        <dbReference type="EMBL" id="KAK7788740.1"/>
    </source>
</evidence>
<proteinExistence type="predicted"/>
<comment type="caution">
    <text evidence="2">The sequence shown here is derived from an EMBL/GenBank/DDBJ whole genome shotgun (WGS) entry which is preliminary data.</text>
</comment>
<dbReference type="Proteomes" id="UP001378592">
    <property type="component" value="Unassembled WGS sequence"/>
</dbReference>
<feature type="compositionally biased region" description="Pro residues" evidence="1">
    <location>
        <begin position="45"/>
        <end position="55"/>
    </location>
</feature>
<accession>A0AAN9VE57</accession>
<evidence type="ECO:0000256" key="1">
    <source>
        <dbReference type="SAM" id="MobiDB-lite"/>
    </source>
</evidence>
<sequence length="165" mass="17646">MCPEGCISCAIAPRHCHADVPLHVYSPLVGEGFEWQHARTAPQLAVPPPPSPPPVTEEGDNSGTERRPVAIVRPQPPPSPSSEDGNGPPQRQHRRRLRGPLARRPHSVATPAAITTYGGRQQRAPSEAAPLAIRTFSPTPALRATPAAPSSTCRRITTAGIEKMF</sequence>
<organism evidence="2 3">
    <name type="scientific">Gryllus longicercus</name>
    <dbReference type="NCBI Taxonomy" id="2509291"/>
    <lineage>
        <taxon>Eukaryota</taxon>
        <taxon>Metazoa</taxon>
        <taxon>Ecdysozoa</taxon>
        <taxon>Arthropoda</taxon>
        <taxon>Hexapoda</taxon>
        <taxon>Insecta</taxon>
        <taxon>Pterygota</taxon>
        <taxon>Neoptera</taxon>
        <taxon>Polyneoptera</taxon>
        <taxon>Orthoptera</taxon>
        <taxon>Ensifera</taxon>
        <taxon>Gryllidea</taxon>
        <taxon>Grylloidea</taxon>
        <taxon>Gryllidae</taxon>
        <taxon>Gryllinae</taxon>
        <taxon>Gryllus</taxon>
    </lineage>
</organism>
<dbReference type="AlphaFoldDB" id="A0AAN9VE57"/>
<dbReference type="EMBL" id="JAZDUA010000952">
    <property type="protein sequence ID" value="KAK7788740.1"/>
    <property type="molecule type" value="Genomic_DNA"/>
</dbReference>